<dbReference type="EMBL" id="AYSV01000054">
    <property type="protein sequence ID" value="ETD72592.1"/>
    <property type="molecule type" value="Genomic_DNA"/>
</dbReference>
<dbReference type="GO" id="GO:0005829">
    <property type="term" value="C:cytosol"/>
    <property type="evidence" value="ECO:0007669"/>
    <property type="project" value="TreeGrafter"/>
</dbReference>
<feature type="domain" description="UvrD-like helicase ATP-binding" evidence="6">
    <location>
        <begin position="44"/>
        <end position="666"/>
    </location>
</feature>
<evidence type="ECO:0000313" key="7">
    <source>
        <dbReference type="EMBL" id="ETD72592.1"/>
    </source>
</evidence>
<keyword evidence="4 5" id="KW-0067">ATP-binding</keyword>
<evidence type="ECO:0000259" key="6">
    <source>
        <dbReference type="PROSITE" id="PS51198"/>
    </source>
</evidence>
<dbReference type="InterPro" id="IPR027417">
    <property type="entry name" value="P-loop_NTPase"/>
</dbReference>
<keyword evidence="2 5" id="KW-0378">Hydrolase</keyword>
<dbReference type="AlphaFoldDB" id="V8GA81"/>
<dbReference type="Proteomes" id="UP000018766">
    <property type="component" value="Unassembled WGS sequence"/>
</dbReference>
<dbReference type="SUPFAM" id="SSF52540">
    <property type="entry name" value="P-loop containing nucleoside triphosphate hydrolases"/>
    <property type="match status" value="1"/>
</dbReference>
<dbReference type="PANTHER" id="PTHR11070:SF63">
    <property type="entry name" value="DNA HELICASE IV"/>
    <property type="match status" value="1"/>
</dbReference>
<name>V8GA81_9BURK</name>
<dbReference type="GO" id="GO:0005524">
    <property type="term" value="F:ATP binding"/>
    <property type="evidence" value="ECO:0007669"/>
    <property type="project" value="UniProtKB-UniRule"/>
</dbReference>
<accession>V8GA81</accession>
<gene>
    <name evidence="7" type="ORF">V757_03465</name>
</gene>
<dbReference type="GO" id="GO:0016787">
    <property type="term" value="F:hydrolase activity"/>
    <property type="evidence" value="ECO:0007669"/>
    <property type="project" value="UniProtKB-UniRule"/>
</dbReference>
<dbReference type="PANTHER" id="PTHR11070">
    <property type="entry name" value="UVRD / RECB / PCRA DNA HELICASE FAMILY MEMBER"/>
    <property type="match status" value="1"/>
</dbReference>
<sequence>MDRTDKVDRTDDVYRIDEVEVIEGIDDSMNQQRHIPLWAGLEKHPLTAKQYQACSSNAQSTLVLAGAGTGKTSTIVGRLAYLWENHLANAEQVLLLAFAVEAANEINDRASKIMHHYPWIKEQAEENQGFQARTFHSLGWSIIQAVEQAEKEQQYKEQQEKEQYNQLRLDGEYSTQVITPNSCEENGDLFSQSEVNSFSKNTCLKLSALVDEEKLKEFIASHLKQQISHKAIFTYFTFYHQPVRALVWRTLKDDYVQNQLELIIANTLYYHQIRYIYQAHFKEDIYLDKKSDEPYRCSFLIPELNIYVQVFDAYLHDIDENHTLTSFRHMTREIHQQYKTSYIEIYRDTCCFFNVNLIIHTDTNIYIDTNIDTNIDTVNSIHIKGDMVEKQNVFIWYDYWNSICLSLKELIVYNQSPTQYQEQSQYQLHHVVQPPCQYQEQKSFESIPLAINSPGRLDELIALLQDYFIYLKSEGKTAANLAEEQAQLEQINQQTNHYFSSERIQEKQHLAEIKEQQKNQQRNTGINTEDLSSETLMLTYWINSEKMFIYSLLIPIFEAYEDYLREEQAIDFDSMISLATHYVQEGKFQIPWTDILIDELQDISVARFKLIQAMRQQRPSLRLFCVGDDWQTIFEFAGSQLAYIRHIENYIGDTTKISLDVSFRFHQGLSDLSSAFIQKNPSQYKKTLQALEVKQEEGNGVTLVPYQREQRQEYQFQNQQSQYRYQQKLQYQCIEQLLSRIEQKYILSKLTPSSTETVFHPTKITCLILARFNHLLPSESQLAIYQQKFPSIHLRMSSIHSAKGQEADIVILLGLNKGEFGVPSEKASRLEKYKPTFEQFPFAQERRVFYVALTRAKKHVYLMYEQDYPTLCNDKQRQSISETSHSVFLEELIREFTVSIEPLVDNPDVPQQSQSQSQFLSFILRKLRASFNRIAE</sequence>
<evidence type="ECO:0000256" key="3">
    <source>
        <dbReference type="ARBA" id="ARBA00022806"/>
    </source>
</evidence>
<reference evidence="7 8" key="1">
    <citation type="submission" date="2013-11" db="EMBL/GenBank/DDBJ databases">
        <title>Genomic analysis of Pelistega sp. HM-7.</title>
        <authorList>
            <person name="Kumbhare S.V."/>
            <person name="Shetty S.A."/>
            <person name="Sharma O."/>
            <person name="Dhotre D.P."/>
        </authorList>
    </citation>
    <scope>NUCLEOTIDE SEQUENCE [LARGE SCALE GENOMIC DNA]</scope>
    <source>
        <strain evidence="7 8">HM-7</strain>
    </source>
</reference>
<dbReference type="GO" id="GO:0003677">
    <property type="term" value="F:DNA binding"/>
    <property type="evidence" value="ECO:0007669"/>
    <property type="project" value="InterPro"/>
</dbReference>
<dbReference type="OrthoDB" id="5298826at2"/>
<keyword evidence="3 5" id="KW-0347">Helicase</keyword>
<keyword evidence="1 5" id="KW-0547">Nucleotide-binding</keyword>
<dbReference type="InterPro" id="IPR000212">
    <property type="entry name" value="DNA_helicase_UvrD/REP"/>
</dbReference>
<evidence type="ECO:0000256" key="5">
    <source>
        <dbReference type="PROSITE-ProRule" id="PRU00560"/>
    </source>
</evidence>
<evidence type="ECO:0000256" key="1">
    <source>
        <dbReference type="ARBA" id="ARBA00022741"/>
    </source>
</evidence>
<keyword evidence="8" id="KW-1185">Reference proteome</keyword>
<dbReference type="GO" id="GO:0000725">
    <property type="term" value="P:recombinational repair"/>
    <property type="evidence" value="ECO:0007669"/>
    <property type="project" value="TreeGrafter"/>
</dbReference>
<dbReference type="InterPro" id="IPR014016">
    <property type="entry name" value="UvrD-like_ATP-bd"/>
</dbReference>
<dbReference type="RefSeq" id="WP_023949977.1">
    <property type="nucleotide sequence ID" value="NZ_AYSV01000054.1"/>
</dbReference>
<dbReference type="GO" id="GO:0043138">
    <property type="term" value="F:3'-5' DNA helicase activity"/>
    <property type="evidence" value="ECO:0007669"/>
    <property type="project" value="TreeGrafter"/>
</dbReference>
<evidence type="ECO:0000256" key="2">
    <source>
        <dbReference type="ARBA" id="ARBA00022801"/>
    </source>
</evidence>
<organism evidence="7 8">
    <name type="scientific">Pelistega indica</name>
    <dbReference type="NCBI Taxonomy" id="1414851"/>
    <lineage>
        <taxon>Bacteria</taxon>
        <taxon>Pseudomonadati</taxon>
        <taxon>Pseudomonadota</taxon>
        <taxon>Betaproteobacteria</taxon>
        <taxon>Burkholderiales</taxon>
        <taxon>Alcaligenaceae</taxon>
        <taxon>Pelistega</taxon>
    </lineage>
</organism>
<dbReference type="PROSITE" id="PS51198">
    <property type="entry name" value="UVRD_HELICASE_ATP_BIND"/>
    <property type="match status" value="1"/>
</dbReference>
<evidence type="ECO:0000256" key="4">
    <source>
        <dbReference type="ARBA" id="ARBA00022840"/>
    </source>
</evidence>
<protein>
    <recommendedName>
        <fullName evidence="6">UvrD-like helicase ATP-binding domain-containing protein</fullName>
    </recommendedName>
</protein>
<dbReference type="Gene3D" id="3.40.50.300">
    <property type="entry name" value="P-loop containing nucleotide triphosphate hydrolases"/>
    <property type="match status" value="3"/>
</dbReference>
<evidence type="ECO:0000313" key="8">
    <source>
        <dbReference type="Proteomes" id="UP000018766"/>
    </source>
</evidence>
<proteinExistence type="predicted"/>
<dbReference type="PATRIC" id="fig|1414851.3.peg.687"/>
<comment type="caution">
    <text evidence="7">The sequence shown here is derived from an EMBL/GenBank/DDBJ whole genome shotgun (WGS) entry which is preliminary data.</text>
</comment>
<dbReference type="Pfam" id="PF00580">
    <property type="entry name" value="UvrD-helicase"/>
    <property type="match status" value="2"/>
</dbReference>
<feature type="binding site" evidence="5">
    <location>
        <begin position="65"/>
        <end position="72"/>
    </location>
    <ligand>
        <name>ATP</name>
        <dbReference type="ChEBI" id="CHEBI:30616"/>
    </ligand>
</feature>